<comment type="caution">
    <text evidence="1">The sequence shown here is derived from an EMBL/GenBank/DDBJ whole genome shotgun (WGS) entry which is preliminary data.</text>
</comment>
<evidence type="ECO:0000313" key="2">
    <source>
        <dbReference type="Proteomes" id="UP000821865"/>
    </source>
</evidence>
<sequence>METTLQAGVDAVATHARSVGLSCSPAKSELLLFLPRGMAPLSPSPLTVSLDGTPIPLVSTLRILGLFLQSNGKHTTLITRLTNTVHQTIRLIRRIANRHHGMREHDLRRLVQAFVLSRFIYSLPYIFLSRTEEDKVNSLIRQAYKSALSLPTSTSTARAQNERAQWGDSLKRSPPPSPTRENTAVRSRGQAKSARRCWEECVGGGKAPIRQPFCSCSLGTRFPLLHTDERTHRARPPLAPTVIGDFRWQSFRLETRLKIRIIKERSPLVKRGLSAHAITNARAKGIQGSTNRKTVRRIAHLERRNEQSAIKTAIE</sequence>
<name>A0ACB8E2W9_DERSI</name>
<protein>
    <submittedName>
        <fullName evidence="1">Uncharacterized protein</fullName>
    </submittedName>
</protein>
<dbReference type="EMBL" id="CM023470">
    <property type="protein sequence ID" value="KAH7980946.1"/>
    <property type="molecule type" value="Genomic_DNA"/>
</dbReference>
<reference evidence="1" key="1">
    <citation type="submission" date="2020-05" db="EMBL/GenBank/DDBJ databases">
        <title>Large-scale comparative analyses of tick genomes elucidate their genetic diversity and vector capacities.</title>
        <authorList>
            <person name="Jia N."/>
            <person name="Wang J."/>
            <person name="Shi W."/>
            <person name="Du L."/>
            <person name="Sun Y."/>
            <person name="Zhan W."/>
            <person name="Jiang J."/>
            <person name="Wang Q."/>
            <person name="Zhang B."/>
            <person name="Ji P."/>
            <person name="Sakyi L.B."/>
            <person name="Cui X."/>
            <person name="Yuan T."/>
            <person name="Jiang B."/>
            <person name="Yang W."/>
            <person name="Lam T.T.-Y."/>
            <person name="Chang Q."/>
            <person name="Ding S."/>
            <person name="Wang X."/>
            <person name="Zhu J."/>
            <person name="Ruan X."/>
            <person name="Zhao L."/>
            <person name="Wei J."/>
            <person name="Que T."/>
            <person name="Du C."/>
            <person name="Cheng J."/>
            <person name="Dai P."/>
            <person name="Han X."/>
            <person name="Huang E."/>
            <person name="Gao Y."/>
            <person name="Liu J."/>
            <person name="Shao H."/>
            <person name="Ye R."/>
            <person name="Li L."/>
            <person name="Wei W."/>
            <person name="Wang X."/>
            <person name="Wang C."/>
            <person name="Yang T."/>
            <person name="Huo Q."/>
            <person name="Li W."/>
            <person name="Guo W."/>
            <person name="Chen H."/>
            <person name="Zhou L."/>
            <person name="Ni X."/>
            <person name="Tian J."/>
            <person name="Zhou Y."/>
            <person name="Sheng Y."/>
            <person name="Liu T."/>
            <person name="Pan Y."/>
            <person name="Xia L."/>
            <person name="Li J."/>
            <person name="Zhao F."/>
            <person name="Cao W."/>
        </authorList>
    </citation>
    <scope>NUCLEOTIDE SEQUENCE</scope>
    <source>
        <strain evidence="1">Dsil-2018</strain>
    </source>
</reference>
<gene>
    <name evidence="1" type="ORF">HPB49_020383</name>
</gene>
<dbReference type="Proteomes" id="UP000821865">
    <property type="component" value="Chromosome 1"/>
</dbReference>
<proteinExistence type="predicted"/>
<accession>A0ACB8E2W9</accession>
<evidence type="ECO:0000313" key="1">
    <source>
        <dbReference type="EMBL" id="KAH7980946.1"/>
    </source>
</evidence>
<organism evidence="1 2">
    <name type="scientific">Dermacentor silvarum</name>
    <name type="common">Tick</name>
    <dbReference type="NCBI Taxonomy" id="543639"/>
    <lineage>
        <taxon>Eukaryota</taxon>
        <taxon>Metazoa</taxon>
        <taxon>Ecdysozoa</taxon>
        <taxon>Arthropoda</taxon>
        <taxon>Chelicerata</taxon>
        <taxon>Arachnida</taxon>
        <taxon>Acari</taxon>
        <taxon>Parasitiformes</taxon>
        <taxon>Ixodida</taxon>
        <taxon>Ixodoidea</taxon>
        <taxon>Ixodidae</taxon>
        <taxon>Rhipicephalinae</taxon>
        <taxon>Dermacentor</taxon>
    </lineage>
</organism>
<keyword evidence="2" id="KW-1185">Reference proteome</keyword>